<evidence type="ECO:0000256" key="2">
    <source>
        <dbReference type="ARBA" id="ARBA00023015"/>
    </source>
</evidence>
<dbReference type="PANTHER" id="PTHR35807:SF1">
    <property type="entry name" value="TRANSCRIPTIONAL REGULATOR REDD"/>
    <property type="match status" value="1"/>
</dbReference>
<sequence length="659" mass="70718">MAVTLGVLGPVTAWDEAGERISLRGPKHRSVLARLVVAGGRTVPLSMLVDDLWVAPPAHAVGAIRTFVGDLRRALEPDRPPRAPAMLIVTDGTGYALRTDPSSLDASRFERAVRAARTLSPGDAQSTLREALAWWRGPAYADLADEHWARAERSRLTELRLHAVELLAASLLDLGRAADAVPDLDAHVAEHPWREEGWRLLALALYRTGRQGEALDVLRRARTLLVDQLGVDPGSALRRLEVDVLNHADYLDLHPWPDDGAGLVWAEAAATYERSTGPGDTTPGVRSRLRSTVDLLRSLAITGGTGLEAARRQRLATILAAEELGDITLTARVIGAYDVPAIWTRSDDAEQAEQVVAAAERTLAALPSGQDASRARLLATIAIESRGTTEPRGRSAATEAEALARHLDDPALLAFALNGVFMQTFHRAGLAARRDAIGAELVALSSRHDLTTYELLGHLIQLQSQCALGDLDRADAHARAADDLAAEYESPLVAVFTGWYRALRLALTAQPATDVAQSYRAAAAALEGAGMPGLEHGLLPLALLTLRLQHDRPVPTDPSIQWGPYEPWVRPLILLTQNLPDDAARALRDLSDPPPGHLLEALWCLVARAAINLDDHHTMRRALAALSPAAGELAGAGSGLLTCGPTSGWLADLRLALAR</sequence>
<evidence type="ECO:0000313" key="8">
    <source>
        <dbReference type="Proteomes" id="UP000199039"/>
    </source>
</evidence>
<name>A0A1G6S3R2_9MICO</name>
<feature type="domain" description="OmpR/PhoB-type" evidence="6">
    <location>
        <begin position="1"/>
        <end position="99"/>
    </location>
</feature>
<gene>
    <name evidence="7" type="ORF">SAMN05216410_2870</name>
</gene>
<dbReference type="EMBL" id="FMYH01000005">
    <property type="protein sequence ID" value="SDD11552.1"/>
    <property type="molecule type" value="Genomic_DNA"/>
</dbReference>
<dbReference type="InterPro" id="IPR005158">
    <property type="entry name" value="BTAD"/>
</dbReference>
<dbReference type="OrthoDB" id="3691954at2"/>
<dbReference type="Gene3D" id="1.25.40.10">
    <property type="entry name" value="Tetratricopeptide repeat domain"/>
    <property type="match status" value="1"/>
</dbReference>
<protein>
    <submittedName>
        <fullName evidence="7">DNA-binding transcriptional activator of the SARP family</fullName>
    </submittedName>
</protein>
<evidence type="ECO:0000256" key="1">
    <source>
        <dbReference type="ARBA" id="ARBA00005820"/>
    </source>
</evidence>
<organism evidence="7 8">
    <name type="scientific">Sanguibacter gelidistatuariae</name>
    <dbReference type="NCBI Taxonomy" id="1814289"/>
    <lineage>
        <taxon>Bacteria</taxon>
        <taxon>Bacillati</taxon>
        <taxon>Actinomycetota</taxon>
        <taxon>Actinomycetes</taxon>
        <taxon>Micrococcales</taxon>
        <taxon>Sanguibacteraceae</taxon>
        <taxon>Sanguibacter</taxon>
    </lineage>
</organism>
<dbReference type="InterPro" id="IPR051677">
    <property type="entry name" value="AfsR-DnrI-RedD_regulator"/>
</dbReference>
<dbReference type="STRING" id="1814289.SAMN05216410_2870"/>
<dbReference type="AlphaFoldDB" id="A0A1G6S3R2"/>
<dbReference type="SMART" id="SM00862">
    <property type="entry name" value="Trans_reg_C"/>
    <property type="match status" value="1"/>
</dbReference>
<dbReference type="Pfam" id="PF03704">
    <property type="entry name" value="BTAD"/>
    <property type="match status" value="1"/>
</dbReference>
<evidence type="ECO:0000256" key="3">
    <source>
        <dbReference type="ARBA" id="ARBA00023125"/>
    </source>
</evidence>
<evidence type="ECO:0000256" key="4">
    <source>
        <dbReference type="ARBA" id="ARBA00023163"/>
    </source>
</evidence>
<keyword evidence="4" id="KW-0804">Transcription</keyword>
<dbReference type="Proteomes" id="UP000199039">
    <property type="component" value="Unassembled WGS sequence"/>
</dbReference>
<keyword evidence="8" id="KW-1185">Reference proteome</keyword>
<keyword evidence="2" id="KW-0805">Transcription regulation</keyword>
<dbReference type="SMART" id="SM01043">
    <property type="entry name" value="BTAD"/>
    <property type="match status" value="1"/>
</dbReference>
<keyword evidence="3 5" id="KW-0238">DNA-binding</keyword>
<dbReference type="InterPro" id="IPR011990">
    <property type="entry name" value="TPR-like_helical_dom_sf"/>
</dbReference>
<dbReference type="InterPro" id="IPR001867">
    <property type="entry name" value="OmpR/PhoB-type_DNA-bd"/>
</dbReference>
<dbReference type="SUPFAM" id="SSF48452">
    <property type="entry name" value="TPR-like"/>
    <property type="match status" value="1"/>
</dbReference>
<dbReference type="Gene3D" id="1.10.10.10">
    <property type="entry name" value="Winged helix-like DNA-binding domain superfamily/Winged helix DNA-binding domain"/>
    <property type="match status" value="1"/>
</dbReference>
<dbReference type="PROSITE" id="PS51755">
    <property type="entry name" value="OMPR_PHOB"/>
    <property type="match status" value="1"/>
</dbReference>
<evidence type="ECO:0000313" key="7">
    <source>
        <dbReference type="EMBL" id="SDD11552.1"/>
    </source>
</evidence>
<reference evidence="7 8" key="1">
    <citation type="submission" date="2016-09" db="EMBL/GenBank/DDBJ databases">
        <authorList>
            <person name="Capua I."/>
            <person name="De Benedictis P."/>
            <person name="Joannis T."/>
            <person name="Lombin L.H."/>
            <person name="Cattoli G."/>
        </authorList>
    </citation>
    <scope>NUCLEOTIDE SEQUENCE [LARGE SCALE GENOMIC DNA]</scope>
    <source>
        <strain evidence="7 8">ISLP-3</strain>
    </source>
</reference>
<dbReference type="GO" id="GO:0000160">
    <property type="term" value="P:phosphorelay signal transduction system"/>
    <property type="evidence" value="ECO:0007669"/>
    <property type="project" value="InterPro"/>
</dbReference>
<dbReference type="SUPFAM" id="SSF46894">
    <property type="entry name" value="C-terminal effector domain of the bipartite response regulators"/>
    <property type="match status" value="1"/>
</dbReference>
<dbReference type="GO" id="GO:0003677">
    <property type="term" value="F:DNA binding"/>
    <property type="evidence" value="ECO:0007669"/>
    <property type="project" value="UniProtKB-UniRule"/>
</dbReference>
<evidence type="ECO:0000259" key="6">
    <source>
        <dbReference type="PROSITE" id="PS51755"/>
    </source>
</evidence>
<comment type="similarity">
    <text evidence="1">Belongs to the AfsR/DnrI/RedD regulatory family.</text>
</comment>
<dbReference type="PANTHER" id="PTHR35807">
    <property type="entry name" value="TRANSCRIPTIONAL REGULATOR REDD-RELATED"/>
    <property type="match status" value="1"/>
</dbReference>
<dbReference type="CDD" id="cd15831">
    <property type="entry name" value="BTAD"/>
    <property type="match status" value="1"/>
</dbReference>
<dbReference type="Pfam" id="PF00486">
    <property type="entry name" value="Trans_reg_C"/>
    <property type="match status" value="1"/>
</dbReference>
<proteinExistence type="inferred from homology"/>
<dbReference type="RefSeq" id="WP_093184192.1">
    <property type="nucleotide sequence ID" value="NZ_FMYH01000005.1"/>
</dbReference>
<accession>A0A1G6S3R2</accession>
<feature type="DNA-binding region" description="OmpR/PhoB-type" evidence="5">
    <location>
        <begin position="1"/>
        <end position="99"/>
    </location>
</feature>
<evidence type="ECO:0000256" key="5">
    <source>
        <dbReference type="PROSITE-ProRule" id="PRU01091"/>
    </source>
</evidence>
<dbReference type="GO" id="GO:0006355">
    <property type="term" value="P:regulation of DNA-templated transcription"/>
    <property type="evidence" value="ECO:0007669"/>
    <property type="project" value="InterPro"/>
</dbReference>
<dbReference type="InterPro" id="IPR036388">
    <property type="entry name" value="WH-like_DNA-bd_sf"/>
</dbReference>
<dbReference type="InterPro" id="IPR016032">
    <property type="entry name" value="Sig_transdc_resp-reg_C-effctor"/>
</dbReference>